<comment type="caution">
    <text evidence="1">The sequence shown here is derived from an EMBL/GenBank/DDBJ whole genome shotgun (WGS) entry which is preliminary data.</text>
</comment>
<accession>A0A5B2XPC1</accession>
<dbReference type="AlphaFoldDB" id="A0A5B2XPC1"/>
<sequence>MTWHGFVDESRRGGVYLMAVTLVRPRELDRTRVGLRRLVKPGQRRVHFKKESDSRRRELVSRLHDLGLRARVWSCRHHDDLVARRACLAAIARKMLELGVSRLALESCQHQDIGDRHTLAEIVGTNSKLLTYDHLRPGEDPILWVSDGVAWCHGAGGDWRRRVGCLVDEVTQVDVP</sequence>
<name>A0A5B2XPC1_9PSEU</name>
<dbReference type="RefSeq" id="WP_149848603.1">
    <property type="nucleotide sequence ID" value="NZ_VUOB01000010.1"/>
</dbReference>
<evidence type="ECO:0000313" key="1">
    <source>
        <dbReference type="EMBL" id="KAA2264804.1"/>
    </source>
</evidence>
<proteinExistence type="predicted"/>
<dbReference type="EMBL" id="VUOB01000010">
    <property type="protein sequence ID" value="KAA2264804.1"/>
    <property type="molecule type" value="Genomic_DNA"/>
</dbReference>
<dbReference type="OrthoDB" id="5188615at2"/>
<gene>
    <name evidence="1" type="ORF">F0L68_06915</name>
</gene>
<evidence type="ECO:0008006" key="3">
    <source>
        <dbReference type="Google" id="ProtNLM"/>
    </source>
</evidence>
<dbReference type="Proteomes" id="UP000323454">
    <property type="component" value="Unassembled WGS sequence"/>
</dbReference>
<protein>
    <recommendedName>
        <fullName evidence="3">DUF3800 domain-containing protein</fullName>
    </recommendedName>
</protein>
<keyword evidence="2" id="KW-1185">Reference proteome</keyword>
<reference evidence="1 2" key="1">
    <citation type="submission" date="2019-09" db="EMBL/GenBank/DDBJ databases">
        <title>Goodfellowia gen. nov., a new genus of the Pseudonocardineae related to Actinoalloteichus, containing Goodfellowia coeruleoviolacea gen. nov., comb. nov. gen. nov., comb. nov.</title>
        <authorList>
            <person name="Labeda D."/>
        </authorList>
    </citation>
    <scope>NUCLEOTIDE SEQUENCE [LARGE SCALE GENOMIC DNA]</scope>
    <source>
        <strain evidence="1 2">AN110305</strain>
    </source>
</reference>
<organism evidence="1 2">
    <name type="scientific">Solihabitans fulvus</name>
    <dbReference type="NCBI Taxonomy" id="1892852"/>
    <lineage>
        <taxon>Bacteria</taxon>
        <taxon>Bacillati</taxon>
        <taxon>Actinomycetota</taxon>
        <taxon>Actinomycetes</taxon>
        <taxon>Pseudonocardiales</taxon>
        <taxon>Pseudonocardiaceae</taxon>
        <taxon>Solihabitans</taxon>
    </lineage>
</organism>
<reference evidence="1 2" key="2">
    <citation type="submission" date="2019-09" db="EMBL/GenBank/DDBJ databases">
        <authorList>
            <person name="Jin C."/>
        </authorList>
    </citation>
    <scope>NUCLEOTIDE SEQUENCE [LARGE SCALE GENOMIC DNA]</scope>
    <source>
        <strain evidence="1 2">AN110305</strain>
    </source>
</reference>
<evidence type="ECO:0000313" key="2">
    <source>
        <dbReference type="Proteomes" id="UP000323454"/>
    </source>
</evidence>